<proteinExistence type="predicted"/>
<evidence type="ECO:0000256" key="1">
    <source>
        <dbReference type="SAM" id="Phobius"/>
    </source>
</evidence>
<accession>A0ABS8P6R7</accession>
<name>A0ABS8P6R7_9PSEU</name>
<sequence length="166" mass="16220">MVVPVLAAVLVVAAAAVLVVGILAATHRLRRNRVIGVRTSWTMARVDSFRRANRVAAPAFVAAGVVGVGAGTAAVLAPTTAAGVTLLVVGLVGLVTLLGVGGSVGARYAEADRVETLEAESRASGPCTLGQESEEPADACGTTAGACGGACALCPRAGAAAGEEDG</sequence>
<feature type="transmembrane region" description="Helical" evidence="1">
    <location>
        <begin position="83"/>
        <end position="104"/>
    </location>
</feature>
<dbReference type="EMBL" id="JAJNDB010000001">
    <property type="protein sequence ID" value="MCD2193106.1"/>
    <property type="molecule type" value="Genomic_DNA"/>
</dbReference>
<reference evidence="2 3" key="1">
    <citation type="submission" date="2021-11" db="EMBL/GenBank/DDBJ databases">
        <title>Draft genome sequence of Actinomycetospora sp. SF1 isolated from the rhizosphere soil.</title>
        <authorList>
            <person name="Duangmal K."/>
            <person name="Chantavorakit T."/>
        </authorList>
    </citation>
    <scope>NUCLEOTIDE SEQUENCE [LARGE SCALE GENOMIC DNA]</scope>
    <source>
        <strain evidence="2 3">TBRC 5722</strain>
    </source>
</reference>
<feature type="transmembrane region" description="Helical" evidence="1">
    <location>
        <begin position="55"/>
        <end position="77"/>
    </location>
</feature>
<keyword evidence="3" id="KW-1185">Reference proteome</keyword>
<dbReference type="InterPro" id="IPR025962">
    <property type="entry name" value="SdpI/YhfL"/>
</dbReference>
<dbReference type="Proteomes" id="UP001199469">
    <property type="component" value="Unassembled WGS sequence"/>
</dbReference>
<organism evidence="2 3">
    <name type="scientific">Actinomycetospora endophytica</name>
    <dbReference type="NCBI Taxonomy" id="2291215"/>
    <lineage>
        <taxon>Bacteria</taxon>
        <taxon>Bacillati</taxon>
        <taxon>Actinomycetota</taxon>
        <taxon>Actinomycetes</taxon>
        <taxon>Pseudonocardiales</taxon>
        <taxon>Pseudonocardiaceae</taxon>
        <taxon>Actinomycetospora</taxon>
    </lineage>
</organism>
<keyword evidence="1" id="KW-0472">Membrane</keyword>
<comment type="caution">
    <text evidence="2">The sequence shown here is derived from an EMBL/GenBank/DDBJ whole genome shotgun (WGS) entry which is preliminary data.</text>
</comment>
<feature type="transmembrane region" description="Helical" evidence="1">
    <location>
        <begin position="6"/>
        <end position="25"/>
    </location>
</feature>
<dbReference type="Pfam" id="PF13630">
    <property type="entry name" value="SdpI"/>
    <property type="match status" value="1"/>
</dbReference>
<keyword evidence="1" id="KW-1133">Transmembrane helix</keyword>
<keyword evidence="1" id="KW-0812">Transmembrane</keyword>
<dbReference type="RefSeq" id="WP_230730759.1">
    <property type="nucleotide sequence ID" value="NZ_JAJNDB010000001.1"/>
</dbReference>
<evidence type="ECO:0000313" key="3">
    <source>
        <dbReference type="Proteomes" id="UP001199469"/>
    </source>
</evidence>
<protein>
    <submittedName>
        <fullName evidence="2">SdpI family protein</fullName>
    </submittedName>
</protein>
<gene>
    <name evidence="2" type="ORF">LQ327_06850</name>
</gene>
<evidence type="ECO:0000313" key="2">
    <source>
        <dbReference type="EMBL" id="MCD2193106.1"/>
    </source>
</evidence>